<name>A0A1S7NSD2_9HYPH</name>
<evidence type="ECO:0000313" key="2">
    <source>
        <dbReference type="EMBL" id="CUX10982.1"/>
    </source>
</evidence>
<keyword evidence="3" id="KW-1185">Reference proteome</keyword>
<proteinExistence type="predicted"/>
<gene>
    <name evidence="2" type="ORF">AGR3A_Cc160071</name>
</gene>
<protein>
    <submittedName>
        <fullName evidence="2">Uncharacterized protein</fullName>
    </submittedName>
</protein>
<feature type="region of interest" description="Disordered" evidence="1">
    <location>
        <begin position="89"/>
        <end position="109"/>
    </location>
</feature>
<evidence type="ECO:0000313" key="3">
    <source>
        <dbReference type="Proteomes" id="UP000191988"/>
    </source>
</evidence>
<accession>A0A1S7NSD2</accession>
<evidence type="ECO:0000256" key="1">
    <source>
        <dbReference type="SAM" id="MobiDB-lite"/>
    </source>
</evidence>
<dbReference type="AlphaFoldDB" id="A0A1S7NSD2"/>
<dbReference type="Proteomes" id="UP000191988">
    <property type="component" value="Unassembled WGS sequence"/>
</dbReference>
<organism evidence="2 3">
    <name type="scientific">Agrobacterium tomkonis CFBP 6623</name>
    <dbReference type="NCBI Taxonomy" id="1183432"/>
    <lineage>
        <taxon>Bacteria</taxon>
        <taxon>Pseudomonadati</taxon>
        <taxon>Pseudomonadota</taxon>
        <taxon>Alphaproteobacteria</taxon>
        <taxon>Hyphomicrobiales</taxon>
        <taxon>Rhizobiaceae</taxon>
        <taxon>Rhizobium/Agrobacterium group</taxon>
        <taxon>Agrobacterium</taxon>
        <taxon>Agrobacterium tumefaciens complex</taxon>
    </lineage>
</organism>
<dbReference type="EMBL" id="FBWK01000008">
    <property type="protein sequence ID" value="CUX10982.1"/>
    <property type="molecule type" value="Genomic_DNA"/>
</dbReference>
<sequence length="133" mass="13909">MSALAADYRAATLIGEDDAVTAPTVEACNHNAARRHINNAGTAKTHAACLFFRKARRATKARAIGTTPAAASVMAIAILNLNSELNIRASRSRRSGGGDAAEGNESGKAGFCEGVEHELTPFVLRRQGTSLSD</sequence>
<reference evidence="3" key="1">
    <citation type="submission" date="2016-01" db="EMBL/GenBank/DDBJ databases">
        <authorList>
            <person name="Regsiter A."/>
            <person name="william w."/>
        </authorList>
    </citation>
    <scope>NUCLEOTIDE SEQUENCE [LARGE SCALE GENOMIC DNA]</scope>
    <source>
        <strain evidence="3">CFBP 6623</strain>
    </source>
</reference>